<comment type="similarity">
    <text evidence="1">Belongs to the sodium:galactoside symporter (TC 2.A.2) family.</text>
</comment>
<dbReference type="PANTHER" id="PTHR11328:SF24">
    <property type="entry name" value="MAJOR FACILITATOR SUPERFAMILY (MFS) PROFILE DOMAIN-CONTAINING PROTEIN"/>
    <property type="match status" value="1"/>
</dbReference>
<dbReference type="EMBL" id="JACIDK010000010">
    <property type="protein sequence ID" value="MBB3893374.1"/>
    <property type="molecule type" value="Genomic_DNA"/>
</dbReference>
<evidence type="ECO:0000256" key="2">
    <source>
        <dbReference type="SAM" id="Phobius"/>
    </source>
</evidence>
<feature type="transmembrane region" description="Helical" evidence="2">
    <location>
        <begin position="434"/>
        <end position="456"/>
    </location>
</feature>
<feature type="transmembrane region" description="Helical" evidence="2">
    <location>
        <begin position="190"/>
        <end position="211"/>
    </location>
</feature>
<feature type="transmembrane region" description="Helical" evidence="2">
    <location>
        <begin position="388"/>
        <end position="414"/>
    </location>
</feature>
<feature type="transmembrane region" description="Helical" evidence="2">
    <location>
        <begin position="42"/>
        <end position="63"/>
    </location>
</feature>
<feature type="transmembrane region" description="Helical" evidence="2">
    <location>
        <begin position="282"/>
        <end position="301"/>
    </location>
</feature>
<keyword evidence="4" id="KW-1185">Reference proteome</keyword>
<sequence>MDGPAARKSVLDKIGYGAGSIAFGVKDNGFGTLLILFYNQALGLPASTVGLAVMISLVVDAVMDPLIGHVSDNWRSRWGRRHPFMYASIIPTALGFYLLWNPPSALTHGQLFLYLVCLSIAVRFSISLFEIPSHSLVVELAEDYDERTSLLSYRQFFGWIAGLLLSIASFSVFLRPTEAYPVGTLNPQGYATYGLVGALIMVAAMLGSSLATHKHIKTFAPTPASRGLNLFQTLREIFNAVSHRPYLIMVGATVFGAMAGGVASSMLVYFRLFFWGLTNDQISIIIAGNFASVAVGVFLAGRLSKWIGKKWGAAAMLVLSMTVNPSLYMLRVVDVLPENGSTPLLTILILASFLNTVFTIVGSILSAAMMADVVEDAQARTGRKTPGLYFAANSFALQCVSGAGVIIATTIIDLAGFPVGAKPGQVPQETLNRLAIYEVPILVGLYICALVCVLLYPITRQRHADNLQAIARSAT</sequence>
<feature type="transmembrane region" description="Helical" evidence="2">
    <location>
        <begin position="84"/>
        <end position="100"/>
    </location>
</feature>
<keyword evidence="2" id="KW-0812">Transmembrane</keyword>
<evidence type="ECO:0000256" key="1">
    <source>
        <dbReference type="ARBA" id="ARBA00009617"/>
    </source>
</evidence>
<dbReference type="GO" id="GO:0005886">
    <property type="term" value="C:plasma membrane"/>
    <property type="evidence" value="ECO:0007669"/>
    <property type="project" value="TreeGrafter"/>
</dbReference>
<gene>
    <name evidence="3" type="ORF">GGQ61_004118</name>
</gene>
<dbReference type="SUPFAM" id="SSF103473">
    <property type="entry name" value="MFS general substrate transporter"/>
    <property type="match status" value="1"/>
</dbReference>
<organism evidence="3 4">
    <name type="scientific">Phenylobacterium haematophilum</name>
    <dbReference type="NCBI Taxonomy" id="98513"/>
    <lineage>
        <taxon>Bacteria</taxon>
        <taxon>Pseudomonadati</taxon>
        <taxon>Pseudomonadota</taxon>
        <taxon>Alphaproteobacteria</taxon>
        <taxon>Caulobacterales</taxon>
        <taxon>Caulobacteraceae</taxon>
        <taxon>Phenylobacterium</taxon>
    </lineage>
</organism>
<feature type="transmembrane region" description="Helical" evidence="2">
    <location>
        <begin position="246"/>
        <end position="270"/>
    </location>
</feature>
<dbReference type="InterPro" id="IPR036259">
    <property type="entry name" value="MFS_trans_sf"/>
</dbReference>
<feature type="transmembrane region" description="Helical" evidence="2">
    <location>
        <begin position="112"/>
        <end position="131"/>
    </location>
</feature>
<dbReference type="Pfam" id="PF13347">
    <property type="entry name" value="MFS_2"/>
    <property type="match status" value="1"/>
</dbReference>
<dbReference type="AlphaFoldDB" id="A0A840A508"/>
<accession>A0A840A508</accession>
<proteinExistence type="inferred from homology"/>
<feature type="transmembrane region" description="Helical" evidence="2">
    <location>
        <begin position="313"/>
        <end position="333"/>
    </location>
</feature>
<reference evidence="3 4" key="1">
    <citation type="submission" date="2020-08" db="EMBL/GenBank/DDBJ databases">
        <title>Genomic Encyclopedia of Type Strains, Phase IV (KMG-IV): sequencing the most valuable type-strain genomes for metagenomic binning, comparative biology and taxonomic classification.</title>
        <authorList>
            <person name="Goeker M."/>
        </authorList>
    </citation>
    <scope>NUCLEOTIDE SEQUENCE [LARGE SCALE GENOMIC DNA]</scope>
    <source>
        <strain evidence="3 4">DSM 21793</strain>
    </source>
</reference>
<evidence type="ECO:0000313" key="3">
    <source>
        <dbReference type="EMBL" id="MBB3893374.1"/>
    </source>
</evidence>
<keyword evidence="2" id="KW-1133">Transmembrane helix</keyword>
<dbReference type="GO" id="GO:0015293">
    <property type="term" value="F:symporter activity"/>
    <property type="evidence" value="ECO:0007669"/>
    <property type="project" value="InterPro"/>
</dbReference>
<name>A0A840A508_9CAUL</name>
<dbReference type="InterPro" id="IPR039672">
    <property type="entry name" value="MFS_2"/>
</dbReference>
<dbReference type="RefSeq" id="WP_183776887.1">
    <property type="nucleotide sequence ID" value="NZ_JACIDK010000010.1"/>
</dbReference>
<feature type="transmembrane region" description="Helical" evidence="2">
    <location>
        <begin position="345"/>
        <end position="367"/>
    </location>
</feature>
<keyword evidence="2" id="KW-0472">Membrane</keyword>
<protein>
    <submittedName>
        <fullName evidence="3">Na+/melibiose symporter-like transporter</fullName>
    </submittedName>
</protein>
<feature type="transmembrane region" description="Helical" evidence="2">
    <location>
        <begin position="156"/>
        <end position="174"/>
    </location>
</feature>
<dbReference type="PANTHER" id="PTHR11328">
    <property type="entry name" value="MAJOR FACILITATOR SUPERFAMILY DOMAIN-CONTAINING PROTEIN"/>
    <property type="match status" value="1"/>
</dbReference>
<dbReference type="Gene3D" id="1.20.1250.20">
    <property type="entry name" value="MFS general substrate transporter like domains"/>
    <property type="match status" value="2"/>
</dbReference>
<evidence type="ECO:0000313" key="4">
    <source>
        <dbReference type="Proteomes" id="UP000530564"/>
    </source>
</evidence>
<comment type="caution">
    <text evidence="3">The sequence shown here is derived from an EMBL/GenBank/DDBJ whole genome shotgun (WGS) entry which is preliminary data.</text>
</comment>
<dbReference type="Proteomes" id="UP000530564">
    <property type="component" value="Unassembled WGS sequence"/>
</dbReference>
<dbReference type="GO" id="GO:0008643">
    <property type="term" value="P:carbohydrate transport"/>
    <property type="evidence" value="ECO:0007669"/>
    <property type="project" value="InterPro"/>
</dbReference>